<evidence type="ECO:0000313" key="3">
    <source>
        <dbReference type="EMBL" id="KAF2152345.1"/>
    </source>
</evidence>
<protein>
    <recommendedName>
        <fullName evidence="2">Killer toxin Kp4 domain-containing protein</fullName>
    </recommendedName>
</protein>
<organism evidence="3 4">
    <name type="scientific">Myriangium duriaei CBS 260.36</name>
    <dbReference type="NCBI Taxonomy" id="1168546"/>
    <lineage>
        <taxon>Eukaryota</taxon>
        <taxon>Fungi</taxon>
        <taxon>Dikarya</taxon>
        <taxon>Ascomycota</taxon>
        <taxon>Pezizomycotina</taxon>
        <taxon>Dothideomycetes</taxon>
        <taxon>Dothideomycetidae</taxon>
        <taxon>Myriangiales</taxon>
        <taxon>Myriangiaceae</taxon>
        <taxon>Myriangium</taxon>
    </lineage>
</organism>
<dbReference type="SUPFAM" id="SSF55221">
    <property type="entry name" value="Yeast killer toxins"/>
    <property type="match status" value="1"/>
</dbReference>
<keyword evidence="4" id="KW-1185">Reference proteome</keyword>
<reference evidence="3" key="1">
    <citation type="journal article" date="2020" name="Stud. Mycol.">
        <title>101 Dothideomycetes genomes: a test case for predicting lifestyles and emergence of pathogens.</title>
        <authorList>
            <person name="Haridas S."/>
            <person name="Albert R."/>
            <person name="Binder M."/>
            <person name="Bloem J."/>
            <person name="Labutti K."/>
            <person name="Salamov A."/>
            <person name="Andreopoulos B."/>
            <person name="Baker S."/>
            <person name="Barry K."/>
            <person name="Bills G."/>
            <person name="Bluhm B."/>
            <person name="Cannon C."/>
            <person name="Castanera R."/>
            <person name="Culley D."/>
            <person name="Daum C."/>
            <person name="Ezra D."/>
            <person name="Gonzalez J."/>
            <person name="Henrissat B."/>
            <person name="Kuo A."/>
            <person name="Liang C."/>
            <person name="Lipzen A."/>
            <person name="Lutzoni F."/>
            <person name="Magnuson J."/>
            <person name="Mondo S."/>
            <person name="Nolan M."/>
            <person name="Ohm R."/>
            <person name="Pangilinan J."/>
            <person name="Park H.-J."/>
            <person name="Ramirez L."/>
            <person name="Alfaro M."/>
            <person name="Sun H."/>
            <person name="Tritt A."/>
            <person name="Yoshinaga Y."/>
            <person name="Zwiers L.-H."/>
            <person name="Turgeon B."/>
            <person name="Goodwin S."/>
            <person name="Spatafora J."/>
            <person name="Crous P."/>
            <person name="Grigoriev I."/>
        </authorList>
    </citation>
    <scope>NUCLEOTIDE SEQUENCE</scope>
    <source>
        <strain evidence="3">CBS 260.36</strain>
    </source>
</reference>
<dbReference type="AlphaFoldDB" id="A0A9P4J1F6"/>
<proteinExistence type="predicted"/>
<dbReference type="InterPro" id="IPR011329">
    <property type="entry name" value="Killer_tox_Kp4/SMK"/>
</dbReference>
<sequence length="198" mass="19977">MFSKSSLIITALLSAPILAMPATSVSRAALKSRSLVKREGINCEGSGLCPLAGFEDSLPVTILQGLRDAIYSTTQPDTLTFNDGDHIICITTSIPITIDASVDAGIGKEGSVSVGLSASGSIGAGGICAFMQDTGAATPLSTIKTLADGLLEHGCKVCGSNPTDSLTGGNDVSKGMLTFNYVSNPDCVGNCLSASGGQ</sequence>
<dbReference type="Pfam" id="PF09044">
    <property type="entry name" value="Kp4"/>
    <property type="match status" value="1"/>
</dbReference>
<dbReference type="GO" id="GO:0005576">
    <property type="term" value="C:extracellular region"/>
    <property type="evidence" value="ECO:0007669"/>
    <property type="project" value="InterPro"/>
</dbReference>
<accession>A0A9P4J1F6</accession>
<dbReference type="EMBL" id="ML996086">
    <property type="protein sequence ID" value="KAF2152345.1"/>
    <property type="molecule type" value="Genomic_DNA"/>
</dbReference>
<dbReference type="Proteomes" id="UP000799439">
    <property type="component" value="Unassembled WGS sequence"/>
</dbReference>
<feature type="domain" description="Killer toxin Kp4" evidence="2">
    <location>
        <begin position="33"/>
        <end position="183"/>
    </location>
</feature>
<dbReference type="Gene3D" id="3.30.430.10">
    <property type="entry name" value="Killer Toxin P4, subunit A"/>
    <property type="match status" value="1"/>
</dbReference>
<keyword evidence="1" id="KW-0732">Signal</keyword>
<gene>
    <name evidence="3" type="ORF">K461DRAFT_278571</name>
</gene>
<evidence type="ECO:0000256" key="1">
    <source>
        <dbReference type="SAM" id="SignalP"/>
    </source>
</evidence>
<feature type="chain" id="PRO_5040199354" description="Killer toxin Kp4 domain-containing protein" evidence="1">
    <location>
        <begin position="20"/>
        <end position="198"/>
    </location>
</feature>
<dbReference type="InterPro" id="IPR015131">
    <property type="entry name" value="Killer_tox_Kp4"/>
</dbReference>
<feature type="signal peptide" evidence="1">
    <location>
        <begin position="1"/>
        <end position="19"/>
    </location>
</feature>
<evidence type="ECO:0000259" key="2">
    <source>
        <dbReference type="Pfam" id="PF09044"/>
    </source>
</evidence>
<name>A0A9P4J1F6_9PEZI</name>
<dbReference type="OrthoDB" id="4177994at2759"/>
<comment type="caution">
    <text evidence="3">The sequence shown here is derived from an EMBL/GenBank/DDBJ whole genome shotgun (WGS) entry which is preliminary data.</text>
</comment>
<evidence type="ECO:0000313" key="4">
    <source>
        <dbReference type="Proteomes" id="UP000799439"/>
    </source>
</evidence>